<dbReference type="Gene3D" id="3.20.80.10">
    <property type="entry name" value="Regulatory factor, effector binding domain"/>
    <property type="match status" value="1"/>
</dbReference>
<dbReference type="Gramene" id="mRNA:HanXRQr2_Chr03g0093011">
    <property type="protein sequence ID" value="mRNA:HanXRQr2_Chr03g0093011"/>
    <property type="gene ID" value="HanXRQr2_Chr03g0093011"/>
</dbReference>
<keyword evidence="4" id="KW-1185">Reference proteome</keyword>
<protein>
    <submittedName>
        <fullName evidence="3">SOUL heme-binding protein</fullName>
    </submittedName>
</protein>
<dbReference type="SUPFAM" id="SSF55136">
    <property type="entry name" value="Probable bacterial effector-binding domain"/>
    <property type="match status" value="1"/>
</dbReference>
<organism evidence="3 4">
    <name type="scientific">Helianthus annuus</name>
    <name type="common">Common sunflower</name>
    <dbReference type="NCBI Taxonomy" id="4232"/>
    <lineage>
        <taxon>Eukaryota</taxon>
        <taxon>Viridiplantae</taxon>
        <taxon>Streptophyta</taxon>
        <taxon>Embryophyta</taxon>
        <taxon>Tracheophyta</taxon>
        <taxon>Spermatophyta</taxon>
        <taxon>Magnoliopsida</taxon>
        <taxon>eudicotyledons</taxon>
        <taxon>Gunneridae</taxon>
        <taxon>Pentapetalae</taxon>
        <taxon>asterids</taxon>
        <taxon>campanulids</taxon>
        <taxon>Asterales</taxon>
        <taxon>Asteraceae</taxon>
        <taxon>Asteroideae</taxon>
        <taxon>Heliantheae alliance</taxon>
        <taxon>Heliantheae</taxon>
        <taxon>Helianthus</taxon>
    </lineage>
</organism>
<gene>
    <name evidence="3" type="ORF">HanXRQr2_Chr03g0093011</name>
</gene>
<evidence type="ECO:0000313" key="3">
    <source>
        <dbReference type="EMBL" id="KAF5812992.1"/>
    </source>
</evidence>
<proteinExistence type="inferred from homology"/>
<evidence type="ECO:0000313" key="4">
    <source>
        <dbReference type="Proteomes" id="UP000215914"/>
    </source>
</evidence>
<feature type="region of interest" description="Disordered" evidence="2">
    <location>
        <begin position="63"/>
        <end position="87"/>
    </location>
</feature>
<dbReference type="AlphaFoldDB" id="A0A9K3NTV5"/>
<sequence>MTTLVFTQAFDPEMSKMSIQIVLPSEKDINSLPDPNKENDSIRSVEGGFAAVLKFSGKPTEDIVSEKEKLPRSSVLSDGLKPKDGCL</sequence>
<reference evidence="3" key="2">
    <citation type="submission" date="2020-06" db="EMBL/GenBank/DDBJ databases">
        <title>Helianthus annuus Genome sequencing and assembly Release 2.</title>
        <authorList>
            <person name="Gouzy J."/>
            <person name="Langlade N."/>
            <person name="Munos S."/>
        </authorList>
    </citation>
    <scope>NUCLEOTIDE SEQUENCE</scope>
    <source>
        <tissue evidence="3">Leaves</tissue>
    </source>
</reference>
<accession>A0A9K3NTV5</accession>
<dbReference type="InterPro" id="IPR006917">
    <property type="entry name" value="SOUL_heme-bd"/>
</dbReference>
<comment type="similarity">
    <text evidence="1">Belongs to the HEBP family.</text>
</comment>
<comment type="caution">
    <text evidence="3">The sequence shown here is derived from an EMBL/GenBank/DDBJ whole genome shotgun (WGS) entry which is preliminary data.</text>
</comment>
<reference evidence="3" key="1">
    <citation type="journal article" date="2017" name="Nature">
        <title>The sunflower genome provides insights into oil metabolism, flowering and Asterid evolution.</title>
        <authorList>
            <person name="Badouin H."/>
            <person name="Gouzy J."/>
            <person name="Grassa C.J."/>
            <person name="Murat F."/>
            <person name="Staton S.E."/>
            <person name="Cottret L."/>
            <person name="Lelandais-Briere C."/>
            <person name="Owens G.L."/>
            <person name="Carrere S."/>
            <person name="Mayjonade B."/>
            <person name="Legrand L."/>
            <person name="Gill N."/>
            <person name="Kane N.C."/>
            <person name="Bowers J.E."/>
            <person name="Hubner S."/>
            <person name="Bellec A."/>
            <person name="Berard A."/>
            <person name="Berges H."/>
            <person name="Blanchet N."/>
            <person name="Boniface M.C."/>
            <person name="Brunel D."/>
            <person name="Catrice O."/>
            <person name="Chaidir N."/>
            <person name="Claudel C."/>
            <person name="Donnadieu C."/>
            <person name="Faraut T."/>
            <person name="Fievet G."/>
            <person name="Helmstetter N."/>
            <person name="King M."/>
            <person name="Knapp S.J."/>
            <person name="Lai Z."/>
            <person name="Le Paslier M.C."/>
            <person name="Lippi Y."/>
            <person name="Lorenzon L."/>
            <person name="Mandel J.R."/>
            <person name="Marage G."/>
            <person name="Marchand G."/>
            <person name="Marquand E."/>
            <person name="Bret-Mestries E."/>
            <person name="Morien E."/>
            <person name="Nambeesan S."/>
            <person name="Nguyen T."/>
            <person name="Pegot-Espagnet P."/>
            <person name="Pouilly N."/>
            <person name="Raftis F."/>
            <person name="Sallet E."/>
            <person name="Schiex T."/>
            <person name="Thomas J."/>
            <person name="Vandecasteele C."/>
            <person name="Vares D."/>
            <person name="Vear F."/>
            <person name="Vautrin S."/>
            <person name="Crespi M."/>
            <person name="Mangin B."/>
            <person name="Burke J.M."/>
            <person name="Salse J."/>
            <person name="Munos S."/>
            <person name="Vincourt P."/>
            <person name="Rieseberg L.H."/>
            <person name="Langlade N.B."/>
        </authorList>
    </citation>
    <scope>NUCLEOTIDE SEQUENCE</scope>
    <source>
        <tissue evidence="3">Leaves</tissue>
    </source>
</reference>
<dbReference type="InterPro" id="IPR011256">
    <property type="entry name" value="Reg_factor_effector_dom_sf"/>
</dbReference>
<name>A0A9K3NTV5_HELAN</name>
<evidence type="ECO:0000256" key="1">
    <source>
        <dbReference type="ARBA" id="ARBA00009817"/>
    </source>
</evidence>
<dbReference type="Pfam" id="PF04832">
    <property type="entry name" value="SOUL"/>
    <property type="match status" value="1"/>
</dbReference>
<evidence type="ECO:0000256" key="2">
    <source>
        <dbReference type="SAM" id="MobiDB-lite"/>
    </source>
</evidence>
<dbReference type="Proteomes" id="UP000215914">
    <property type="component" value="Unassembled WGS sequence"/>
</dbReference>
<dbReference type="EMBL" id="MNCJ02000318">
    <property type="protein sequence ID" value="KAF5812992.1"/>
    <property type="molecule type" value="Genomic_DNA"/>
</dbReference>